<gene>
    <name evidence="1" type="ORF">VSF3289_03233</name>
</gene>
<name>A0A1E3WJ36_9VIBR</name>
<accession>A0A1E3WJ36</accession>
<dbReference type="RefSeq" id="WP_069447419.1">
    <property type="nucleotide sequence ID" value="NZ_MDCJ01000003.1"/>
</dbReference>
<comment type="caution">
    <text evidence="1">The sequence shown here is derived from an EMBL/GenBank/DDBJ whole genome shotgun (WGS) entry which is preliminary data.</text>
</comment>
<dbReference type="AlphaFoldDB" id="A0A1E3WJ36"/>
<dbReference type="EMBL" id="MDCJ01000003">
    <property type="protein sequence ID" value="ODS09771.1"/>
    <property type="molecule type" value="Genomic_DNA"/>
</dbReference>
<dbReference type="Proteomes" id="UP000095131">
    <property type="component" value="Unassembled WGS sequence"/>
</dbReference>
<dbReference type="OrthoDB" id="5464529at2"/>
<dbReference type="Pfam" id="PF05125">
    <property type="entry name" value="Phage_cap_P2"/>
    <property type="match status" value="1"/>
</dbReference>
<organism evidence="1 2">
    <name type="scientific">Vibrio scophthalmi</name>
    <dbReference type="NCBI Taxonomy" id="45658"/>
    <lineage>
        <taxon>Bacteria</taxon>
        <taxon>Pseudomonadati</taxon>
        <taxon>Pseudomonadota</taxon>
        <taxon>Gammaproteobacteria</taxon>
        <taxon>Vibrionales</taxon>
        <taxon>Vibrionaceae</taxon>
        <taxon>Vibrio</taxon>
    </lineage>
</organism>
<protein>
    <submittedName>
        <fullName evidence="1">Capsid protein</fullName>
    </submittedName>
</protein>
<dbReference type="NCBIfam" id="TIGR01551">
    <property type="entry name" value="major_capsid_P2"/>
    <property type="match status" value="1"/>
</dbReference>
<evidence type="ECO:0000313" key="2">
    <source>
        <dbReference type="Proteomes" id="UP000095131"/>
    </source>
</evidence>
<dbReference type="PATRIC" id="fig|45658.8.peg.3178"/>
<sequence length="351" mass="38589">MRQETKVVVAKYAKLVADSNGVADPTEKFNVNPSAAQRLIAQIRESNWFLGKINIIQVQNQKGEAIGLNANGMIAGRSNTSAGNKRKTKPVYSMTPMPYMCEQTNFDHHIRYSQLDAFAHLKNFNKIITKLTREQIDANKVTIGFYGESVAADTNAAIHPNGEDVNKGWLQALREHKSAAMLTQGEVANKIRIGHADGDFINLDLAVLNVKSLLGEAASKASDLIAIIGSDLLAYEKAKFYETHGNTPSEKSRVEEKQVIGTYGGLPAATVPGFPPTGIFVTSYSNLSMYIQEGSVRRTAAKKNDELDQLESFESMNMAYVIEDLDKASALEFNNVELWINNAWVNLTAAE</sequence>
<proteinExistence type="predicted"/>
<reference evidence="1 2" key="1">
    <citation type="submission" date="2016-08" db="EMBL/GenBank/DDBJ databases">
        <title>Genome sequencing of Vibrio scophthalmi strain FP3289, an isolated from Paralichthys olivaceus.</title>
        <authorList>
            <person name="Han H.-J."/>
        </authorList>
    </citation>
    <scope>NUCLEOTIDE SEQUENCE [LARGE SCALE GENOMIC DNA]</scope>
    <source>
        <strain evidence="1 2">FP3289</strain>
    </source>
</reference>
<evidence type="ECO:0000313" key="1">
    <source>
        <dbReference type="EMBL" id="ODS09771.1"/>
    </source>
</evidence>
<dbReference type="InterPro" id="IPR006441">
    <property type="entry name" value="Phage_P2_GpN"/>
</dbReference>